<dbReference type="InterPro" id="IPR023213">
    <property type="entry name" value="CAT-like_dom_sf"/>
</dbReference>
<dbReference type="Gene3D" id="3.30.559.10">
    <property type="entry name" value="Chloramphenicol acetyltransferase-like domain"/>
    <property type="match status" value="2"/>
</dbReference>
<proteinExistence type="inferred from homology"/>
<dbReference type="Gene3D" id="3.40.50.980">
    <property type="match status" value="2"/>
</dbReference>
<evidence type="ECO:0000256" key="2">
    <source>
        <dbReference type="ARBA" id="ARBA00006432"/>
    </source>
</evidence>
<sequence length="2722" mass="312998">MLIEKKDFMFTSNQKIDLTKTVIDSFEDHVMKHPNRIAVRFNNHTITYNDLNIKANQLANLLKKEKINLEEPVAICFDKSIAMITAIIGIIKAGGYYVPLDPSLPMDRLTKIINQVNPKFLMTDSKNEYKFKNNSIIKIYNLEKLDYDQYGESNLSTEYTINNLIYTIFTSGTTGEPKGVQVEHKNVLNHLQGILQYMEINKPLNYTLLTTIAADLSVTPIFASLTTGGSLHIIPESMITDSVMLSSYCRVHDINCIKLVPSHMEALLYGKNKSMFIPEYIILGGEQLKWSLVEKIKEINSTCKIFNHYGPTEVTVGVMANDVDNIERKGSVIPLGQPYGRSAILLLDEDMYPVEKGKVGEIYITGLGITRGYYKNDSLTDSKYKPNCFQEGYNESILYKTGDLARVDDCNQLVFVSRVDHQVKIRGFRVELNEIQAQIDKIISIQDSVVISRINKNNETILRAVIVFQKGSKRNLDEVKEILSKKLPNYMLPQEYLVLESLPLNKNGKVDRQYLTNYKISNLETSNVVQMNEIESKINSIWQEILDINSIAIDVSFFEIGGNSLNAVKLLGEIEEAFNININISDIFEMNTIERLAKFIEKKEEKDEANLLSKTLKKRLVASSQQKRLWFWDKLEISNHLYNIPYKLKLKGKIDPSILQDATKLLCDKHEILRTRIFESDGTALQEIVDNLDKVPFQFVDWGKNSATLDPVLIEKSKRKFDLSKAPLFEIKLYKVGTDEYILFLNFHHIIFDDWSFNIFIDDLFTTYNSIQTDNKNRIDANHTFQYKDYTLWHKKYLEHNRDDLIRYWTNLLKGNLEKVKFANHKINSDINFQGDFFKFAIPQKQVEIINSISKETGTTKFMVLMSVFQLLLYKYTKQNDVIVGAPVAGRPSRNFENVLGFFVNTLPWRSQLDDDLTFRELLYHIQNQSINNLKNAHLPFENIVNEVREGIDQSLTPIINIMMALQNTPKYNKEQLNFIEGLPEKVNNYSSKYDLTLFLDEDGSTLSGRWEYKTDLFTKDMICQLTNHFFEILSSIQKSTLDSKIGEINTLNKNERERLLDKGTAKRIPQNVGLHNLFEEQALKTPHNIAVTFGDKNISYEELEKKSTCLSKLLKNMGISRNDIVAIKIERSLDLIIGLLGILKAGGAYLPIDSSMPTERVNEIVGDSKAKLLLLSGCKEDDAVDTNISILDIKQLNLDISSELDDCKVEIKPTDLVSVYYTSGSTGKPKGVANNHSGWINRMLWMQNYHNLKSDETVLQKTTLSFDDAAVEIFWPLIVGARVALMQPEEHKDPHAIIEDSIKYNVSILHFVPSMLKLFIDLIHEEEIVKLKNLRAIISSGEALSSSLVKDLFKKMDVRLFNSWGATEVSIDSTCYECTAQDGHNNGIISVGKPIDNNYIYVLDKNLKPVPYGVIGDLYIGGIGLANGYLNDLEKTNKSFINNPYNLEEKIYRTGDQGYLNFDGNLMFTGREDSQVKVRGMRVELGEIESSLKEFSEIKDAVVYFDKSNNKNTLVGYIISSSYFENKSLYTFLSKKLPDYMIPQYIVYLDGFPMNKNGKLDYKALPKPNKENLFSHVGYVPPTNKIEKEISTIWSEMLAIEEVGVESNFFKIGGHSLLGVKIISRINKTFNAELRLRDIFETPTIREMAFKIDNRVINNEEALDKGDNKFKPLSFAQERIWFLYQLHPEDYNYHMPYSLKIKGKLDIDLLIESVTKIIVENEILRSNFRINNGKPYTLVKNIEKVDFVIEQVDENYDKDEFSKKILNEILTKPFNLKTDMPYRIKLLKFSETEHLLLIVFHHIVIDGLSLEYFENELFGNYNQLKLGNKLNNKNPIAYSEYAREQIINTHSSSYKKQLDYWKMKLSGDLIKSKFPVDDYNTAHNHLSKQIDFTFSSKSYNNIQEISNQNAASHFTIIVSALNILLHRMNGQNDLILGTPVIDRSRKWENAIGLFLNTLPLRTYIQNDQTITEVVEQTNKVITELFVNQDISFEKIVEEIQPSRTTNSNPIFDILVNYINYDQNSNELIELGIERKKLHETKAKFLITFYFIDKGDSLELKIVFQNNKIHETRIQAFVQQFNTLCESLIEQRNNRIGRINLDKFSYHPNNSFYNENFNETFLSTLKGSIEANLRSIAIEEKNGIWTYKDVLSYANEFTKAFRELNLTIGDRIAIYGKSSFKYITSIISMLMNGYVFVPINVDTPINRINNILEEANAKLFIDFEHLLSSTQRNKINVQYLSPDISTSIKSDSVNELLINPLVKKGSEAYVYFTSGSTGKPKGIIGNQKGLNHFLSWQKNEFDIKSSDRFAQFTNPAFDVYLRDVFLPLISGATLCLPNSNDNEIEWLKNKKITVIHAVPSLLKRWIASTNAKSLDIRLTFFAGEPLSYKLATQWKNIISKDTEIVNLYGPSETTLAKCFHRVGNNEESLSIVPIGKPINNTEILIINDQNALCAINEPGEIVIKTQYRSNGYINKYNDTFKINPLSQEYDDLVYYTGDIGRYHPNGFIEYLGRKDFQVKLNGVRIDLNEIEYFLNQYPAIKSSVVVKVNDNDREYLLSYIVTHENTNVDEYEIRRYLLENIPVAMVPSRMMLLNELPINANGKIDRKQLPEVKWNEVFSENFIPLEETELQVAEFWRRILHTNVDISKNDDFFVLGGHSLLAIQLLIELNEAYNTNIKLISLFENPTLKLMSQLIKKHTLNNNEIEKTDNKIYRAARVPIRK</sequence>
<evidence type="ECO:0000256" key="5">
    <source>
        <dbReference type="ARBA" id="ARBA00023194"/>
    </source>
</evidence>
<dbReference type="SUPFAM" id="SSF56801">
    <property type="entry name" value="Acetyl-CoA synthetase-like"/>
    <property type="match status" value="3"/>
</dbReference>
<protein>
    <submittedName>
        <fullName evidence="7">Non-ribosomal peptide synthetase</fullName>
    </submittedName>
</protein>
<dbReference type="GO" id="GO:0031177">
    <property type="term" value="F:phosphopantetheine binding"/>
    <property type="evidence" value="ECO:0007669"/>
    <property type="project" value="InterPro"/>
</dbReference>
<comment type="cofactor">
    <cofactor evidence="1">
        <name>pantetheine 4'-phosphate</name>
        <dbReference type="ChEBI" id="CHEBI:47942"/>
    </cofactor>
</comment>
<name>A0A2N0ZGB3_9BACI</name>
<dbReference type="CDD" id="cd19531">
    <property type="entry name" value="LCL_NRPS-like"/>
    <property type="match status" value="2"/>
</dbReference>
<dbReference type="EMBL" id="PISD01000028">
    <property type="protein sequence ID" value="PKG28550.1"/>
    <property type="molecule type" value="Genomic_DNA"/>
</dbReference>
<dbReference type="GO" id="GO:0005737">
    <property type="term" value="C:cytoplasm"/>
    <property type="evidence" value="ECO:0007669"/>
    <property type="project" value="TreeGrafter"/>
</dbReference>
<dbReference type="FunFam" id="1.10.1200.10:FF:000005">
    <property type="entry name" value="Nonribosomal peptide synthetase 1"/>
    <property type="match status" value="1"/>
</dbReference>
<dbReference type="InterPro" id="IPR000873">
    <property type="entry name" value="AMP-dep_synth/lig_dom"/>
</dbReference>
<dbReference type="InterPro" id="IPR036736">
    <property type="entry name" value="ACP-like_sf"/>
</dbReference>
<dbReference type="Proteomes" id="UP000233343">
    <property type="component" value="Unassembled WGS sequence"/>
</dbReference>
<evidence type="ECO:0000256" key="4">
    <source>
        <dbReference type="ARBA" id="ARBA00022553"/>
    </source>
</evidence>
<dbReference type="InterPro" id="IPR009081">
    <property type="entry name" value="PP-bd_ACP"/>
</dbReference>
<evidence type="ECO:0000313" key="7">
    <source>
        <dbReference type="EMBL" id="PKG28550.1"/>
    </source>
</evidence>
<dbReference type="Gene3D" id="3.30.300.30">
    <property type="match status" value="3"/>
</dbReference>
<dbReference type="SUPFAM" id="SSF47336">
    <property type="entry name" value="ACP-like"/>
    <property type="match status" value="3"/>
</dbReference>
<keyword evidence="4" id="KW-0597">Phosphoprotein</keyword>
<dbReference type="RefSeq" id="WP_066193350.1">
    <property type="nucleotide sequence ID" value="NZ_JARMMB010000030.1"/>
</dbReference>
<accession>A0A2N0ZGB3</accession>
<dbReference type="NCBIfam" id="NF003417">
    <property type="entry name" value="PRK04813.1"/>
    <property type="match status" value="3"/>
</dbReference>
<feature type="domain" description="Carrier" evidence="6">
    <location>
        <begin position="529"/>
        <end position="604"/>
    </location>
</feature>
<dbReference type="PROSITE" id="PS50075">
    <property type="entry name" value="CARRIER"/>
    <property type="match status" value="3"/>
</dbReference>
<dbReference type="GO" id="GO:0008610">
    <property type="term" value="P:lipid biosynthetic process"/>
    <property type="evidence" value="ECO:0007669"/>
    <property type="project" value="UniProtKB-ARBA"/>
</dbReference>
<dbReference type="PROSITE" id="PS00455">
    <property type="entry name" value="AMP_BINDING"/>
    <property type="match status" value="2"/>
</dbReference>
<dbReference type="GO" id="GO:0044550">
    <property type="term" value="P:secondary metabolite biosynthetic process"/>
    <property type="evidence" value="ECO:0007669"/>
    <property type="project" value="TreeGrafter"/>
</dbReference>
<dbReference type="SUPFAM" id="SSF52777">
    <property type="entry name" value="CoA-dependent acyltransferases"/>
    <property type="match status" value="4"/>
</dbReference>
<dbReference type="PANTHER" id="PTHR45527">
    <property type="entry name" value="NONRIBOSOMAL PEPTIDE SYNTHETASE"/>
    <property type="match status" value="1"/>
</dbReference>
<dbReference type="PANTHER" id="PTHR45527:SF1">
    <property type="entry name" value="FATTY ACID SYNTHASE"/>
    <property type="match status" value="1"/>
</dbReference>
<dbReference type="InterPro" id="IPR010071">
    <property type="entry name" value="AA_adenyl_dom"/>
</dbReference>
<feature type="domain" description="Carrier" evidence="6">
    <location>
        <begin position="2623"/>
        <end position="2699"/>
    </location>
</feature>
<dbReference type="Pfam" id="PF00668">
    <property type="entry name" value="Condensation"/>
    <property type="match status" value="2"/>
</dbReference>
<dbReference type="Gene3D" id="2.30.38.10">
    <property type="entry name" value="Luciferase, Domain 3"/>
    <property type="match status" value="1"/>
</dbReference>
<dbReference type="PROSITE" id="PS00012">
    <property type="entry name" value="PHOSPHOPANTETHEINE"/>
    <property type="match status" value="2"/>
</dbReference>
<dbReference type="NCBIfam" id="TIGR01733">
    <property type="entry name" value="AA-adenyl-dom"/>
    <property type="match status" value="2"/>
</dbReference>
<dbReference type="GO" id="GO:0003824">
    <property type="term" value="F:catalytic activity"/>
    <property type="evidence" value="ECO:0007669"/>
    <property type="project" value="InterPro"/>
</dbReference>
<feature type="domain" description="Carrier" evidence="6">
    <location>
        <begin position="1582"/>
        <end position="1657"/>
    </location>
</feature>
<keyword evidence="8" id="KW-1185">Reference proteome</keyword>
<dbReference type="Pfam" id="PF00550">
    <property type="entry name" value="PP-binding"/>
    <property type="match status" value="3"/>
</dbReference>
<organism evidence="7 8">
    <name type="scientific">Cytobacillus horneckiae</name>
    <dbReference type="NCBI Taxonomy" id="549687"/>
    <lineage>
        <taxon>Bacteria</taxon>
        <taxon>Bacillati</taxon>
        <taxon>Bacillota</taxon>
        <taxon>Bacilli</taxon>
        <taxon>Bacillales</taxon>
        <taxon>Bacillaceae</taxon>
        <taxon>Cytobacillus</taxon>
    </lineage>
</organism>
<evidence type="ECO:0000259" key="6">
    <source>
        <dbReference type="PROSITE" id="PS50075"/>
    </source>
</evidence>
<dbReference type="Gene3D" id="1.10.1200.10">
    <property type="entry name" value="ACP-like"/>
    <property type="match status" value="3"/>
</dbReference>
<comment type="similarity">
    <text evidence="2">Belongs to the ATP-dependent AMP-binding enzyme family.</text>
</comment>
<comment type="caution">
    <text evidence="7">The sequence shown here is derived from an EMBL/GenBank/DDBJ whole genome shotgun (WGS) entry which is preliminary data.</text>
</comment>
<dbReference type="InterPro" id="IPR006162">
    <property type="entry name" value="Ppantetheine_attach_site"/>
</dbReference>
<evidence type="ECO:0000313" key="8">
    <source>
        <dbReference type="Proteomes" id="UP000233343"/>
    </source>
</evidence>
<evidence type="ECO:0000256" key="3">
    <source>
        <dbReference type="ARBA" id="ARBA00022450"/>
    </source>
</evidence>
<dbReference type="FunFam" id="3.40.50.980:FF:000001">
    <property type="entry name" value="Non-ribosomal peptide synthetase"/>
    <property type="match status" value="2"/>
</dbReference>
<dbReference type="InterPro" id="IPR020806">
    <property type="entry name" value="PKS_PP-bd"/>
</dbReference>
<dbReference type="InterPro" id="IPR020845">
    <property type="entry name" value="AMP-binding_CS"/>
</dbReference>
<evidence type="ECO:0000256" key="1">
    <source>
        <dbReference type="ARBA" id="ARBA00001957"/>
    </source>
</evidence>
<gene>
    <name evidence="7" type="ORF">CWS20_13360</name>
</gene>
<dbReference type="Gene3D" id="3.40.50.12780">
    <property type="entry name" value="N-terminal domain of ligase-like"/>
    <property type="match status" value="2"/>
</dbReference>
<dbReference type="InterPro" id="IPR045851">
    <property type="entry name" value="AMP-bd_C_sf"/>
</dbReference>
<dbReference type="Pfam" id="PF00501">
    <property type="entry name" value="AMP-binding"/>
    <property type="match status" value="3"/>
</dbReference>
<dbReference type="SMART" id="SM00823">
    <property type="entry name" value="PKS_PP"/>
    <property type="match status" value="3"/>
</dbReference>
<dbReference type="CDD" id="cd05930">
    <property type="entry name" value="A_NRPS"/>
    <property type="match status" value="3"/>
</dbReference>
<dbReference type="InterPro" id="IPR042099">
    <property type="entry name" value="ANL_N_sf"/>
</dbReference>
<dbReference type="GO" id="GO:0017000">
    <property type="term" value="P:antibiotic biosynthetic process"/>
    <property type="evidence" value="ECO:0007669"/>
    <property type="project" value="UniProtKB-KW"/>
</dbReference>
<dbReference type="GO" id="GO:0043041">
    <property type="term" value="P:amino acid activation for nonribosomal peptide biosynthetic process"/>
    <property type="evidence" value="ECO:0007669"/>
    <property type="project" value="TreeGrafter"/>
</dbReference>
<dbReference type="Gene3D" id="3.30.559.30">
    <property type="entry name" value="Nonribosomal peptide synthetase, condensation domain"/>
    <property type="match status" value="2"/>
</dbReference>
<keyword evidence="5" id="KW-0045">Antibiotic biosynthesis</keyword>
<dbReference type="InterPro" id="IPR001242">
    <property type="entry name" value="Condensation_dom"/>
</dbReference>
<reference evidence="7 8" key="1">
    <citation type="journal article" date="2010" name="Int. J. Syst. Evol. Microbiol.">
        <title>Bacillus horneckiae sp. nov., isolated from a spacecraft-assembly clean room.</title>
        <authorList>
            <person name="Vaishampayan P."/>
            <person name="Probst A."/>
            <person name="Krishnamurthi S."/>
            <person name="Ghosh S."/>
            <person name="Osman S."/>
            <person name="McDowall A."/>
            <person name="Ruckmani A."/>
            <person name="Mayilraj S."/>
            <person name="Venkateswaran K."/>
        </authorList>
    </citation>
    <scope>NUCLEOTIDE SEQUENCE [LARGE SCALE GENOMIC DNA]</scope>
    <source>
        <strain evidence="8">1PO1SC</strain>
    </source>
</reference>
<keyword evidence="3" id="KW-0596">Phosphopantetheine</keyword>